<feature type="transmembrane region" description="Helical" evidence="1">
    <location>
        <begin position="21"/>
        <end position="42"/>
    </location>
</feature>
<proteinExistence type="predicted"/>
<keyword evidence="1" id="KW-1133">Transmembrane helix</keyword>
<reference evidence="4" key="1">
    <citation type="submission" date="2011-07" db="EMBL/GenBank/DDBJ databases">
        <authorList>
            <consortium name="Caenorhabditis brenneri Sequencing and Analysis Consortium"/>
            <person name="Wilson R.K."/>
        </authorList>
    </citation>
    <scope>NUCLEOTIDE SEQUENCE [LARGE SCALE GENOMIC DNA]</scope>
    <source>
        <strain evidence="4">PB2801</strain>
    </source>
</reference>
<accession>G0N5G5</accession>
<gene>
    <name evidence="3" type="ORF">CAEBREN_13267</name>
</gene>
<dbReference type="Proteomes" id="UP000008068">
    <property type="component" value="Unassembled WGS sequence"/>
</dbReference>
<evidence type="ECO:0000256" key="1">
    <source>
        <dbReference type="SAM" id="Phobius"/>
    </source>
</evidence>
<dbReference type="InParanoid" id="G0N5G5"/>
<dbReference type="InterPro" id="IPR004296">
    <property type="entry name" value="DUF236"/>
</dbReference>
<keyword evidence="1" id="KW-0472">Membrane</keyword>
<dbReference type="PANTHER" id="PTHR36940">
    <property type="entry name" value="PROTEIN CBG20338"/>
    <property type="match status" value="1"/>
</dbReference>
<feature type="transmembrane region" description="Helical" evidence="1">
    <location>
        <begin position="92"/>
        <end position="112"/>
    </location>
</feature>
<feature type="transmembrane region" description="Helical" evidence="1">
    <location>
        <begin position="54"/>
        <end position="71"/>
    </location>
</feature>
<dbReference type="AlphaFoldDB" id="G0N5G5"/>
<feature type="domain" description="DUF7087" evidence="2">
    <location>
        <begin position="15"/>
        <end position="142"/>
    </location>
</feature>
<sequence>MSSKPMSSAIEQIPPYEYFKYVFATRCTVLGCSSLELLMVILGSLGDSNILAKLFYLIFIGGSVAVSAFNIHQATDGRDEIRKVVGAGDNETRGRAAALVAVPALSGVFVFLCVSGHAFFSLFVLIHVLASVGQLGLEAYEAKNGFKVRAPENKKAVADPYDENYQTLNNVQDEIFDKK</sequence>
<dbReference type="InterPro" id="IPR055514">
    <property type="entry name" value="DUF7087"/>
</dbReference>
<dbReference type="Pfam" id="PF03057">
    <property type="entry name" value="DUF236"/>
    <property type="match status" value="1"/>
</dbReference>
<name>G0N5G5_CAEBE</name>
<dbReference type="OMA" id="PPYEYYK"/>
<dbReference type="STRING" id="135651.G0N5G5"/>
<dbReference type="PANTHER" id="PTHR36940:SF3">
    <property type="entry name" value="PROTEIN CBG23643"/>
    <property type="match status" value="1"/>
</dbReference>
<protein>
    <recommendedName>
        <fullName evidence="2">DUF7087 domain-containing protein</fullName>
    </recommendedName>
</protein>
<dbReference type="FunCoup" id="G0N5G5">
    <property type="interactions" value="402"/>
</dbReference>
<dbReference type="EMBL" id="GL379840">
    <property type="protein sequence ID" value="EGT53202.1"/>
    <property type="molecule type" value="Genomic_DNA"/>
</dbReference>
<evidence type="ECO:0000259" key="2">
    <source>
        <dbReference type="Pfam" id="PF23346"/>
    </source>
</evidence>
<dbReference type="eggNOG" id="ENOG502TH9D">
    <property type="taxonomic scope" value="Eukaryota"/>
</dbReference>
<dbReference type="OrthoDB" id="5813840at2759"/>
<evidence type="ECO:0000313" key="3">
    <source>
        <dbReference type="EMBL" id="EGT53202.1"/>
    </source>
</evidence>
<dbReference type="HOGENOM" id="CLU_103079_0_0_1"/>
<keyword evidence="4" id="KW-1185">Reference proteome</keyword>
<evidence type="ECO:0000313" key="4">
    <source>
        <dbReference type="Proteomes" id="UP000008068"/>
    </source>
</evidence>
<dbReference type="Pfam" id="PF23346">
    <property type="entry name" value="DUF7087"/>
    <property type="match status" value="1"/>
</dbReference>
<organism evidence="4">
    <name type="scientific">Caenorhabditis brenneri</name>
    <name type="common">Nematode worm</name>
    <dbReference type="NCBI Taxonomy" id="135651"/>
    <lineage>
        <taxon>Eukaryota</taxon>
        <taxon>Metazoa</taxon>
        <taxon>Ecdysozoa</taxon>
        <taxon>Nematoda</taxon>
        <taxon>Chromadorea</taxon>
        <taxon>Rhabditida</taxon>
        <taxon>Rhabditina</taxon>
        <taxon>Rhabditomorpha</taxon>
        <taxon>Rhabditoidea</taxon>
        <taxon>Rhabditidae</taxon>
        <taxon>Peloderinae</taxon>
        <taxon>Caenorhabditis</taxon>
    </lineage>
</organism>
<keyword evidence="1" id="KW-0812">Transmembrane</keyword>